<sequence>MNTHKVDQLVAYLDKFSQCSIAVSGGIDSMLLAYIAHRFSTAQVKIVHAYSPAVPISALERVKAHAQQYGWDMLIIDAKEFDDENYINNPVNRCYYCKSNLYTRIGQHTKGAVFSGTNMDDLGDVRPGLEAAVEQNVKHPYVEVGINKDEIYAIAKSYGLSQLHSLPGQPCLASRVETGITIKSDDMIFIDRVEEQVRQQLPSFKKIRCRISHQGIFIELDQLPEQITSEKLSEILGHFCAEQGRIFSGLKVYQKGSAFLNGITHE</sequence>
<name>A0ABS9DDN4_9ALTE</name>
<evidence type="ECO:0008006" key="3">
    <source>
        <dbReference type="Google" id="ProtNLM"/>
    </source>
</evidence>
<evidence type="ECO:0000313" key="2">
    <source>
        <dbReference type="Proteomes" id="UP001521137"/>
    </source>
</evidence>
<dbReference type="SUPFAM" id="SSF52402">
    <property type="entry name" value="Adenine nucleotide alpha hydrolases-like"/>
    <property type="match status" value="1"/>
</dbReference>
<dbReference type="RefSeq" id="WP_235314223.1">
    <property type="nucleotide sequence ID" value="NZ_JAKGAS010000014.1"/>
</dbReference>
<dbReference type="PANTHER" id="PTHR43169">
    <property type="entry name" value="EXSB FAMILY PROTEIN"/>
    <property type="match status" value="1"/>
</dbReference>
<dbReference type="InterPro" id="IPR014729">
    <property type="entry name" value="Rossmann-like_a/b/a_fold"/>
</dbReference>
<protein>
    <recommendedName>
        <fullName evidence="3">Adenine nucleotide alpha hydrolase</fullName>
    </recommendedName>
</protein>
<reference evidence="1 2" key="1">
    <citation type="submission" date="2022-01" db="EMBL/GenBank/DDBJ databases">
        <title>Paraglaciecola sp. G1-23.</title>
        <authorList>
            <person name="Jin M.S."/>
            <person name="Han D.M."/>
            <person name="Kim H.M."/>
            <person name="Jeon C.O."/>
        </authorList>
    </citation>
    <scope>NUCLEOTIDE SEQUENCE [LARGE SCALE GENOMIC DNA]</scope>
    <source>
        <strain evidence="1 2">G1-23</strain>
    </source>
</reference>
<gene>
    <name evidence="1" type="ORF">L0668_18550</name>
</gene>
<organism evidence="1 2">
    <name type="scientific">Paraglaciecola algarum</name>
    <dbReference type="NCBI Taxonomy" id="3050085"/>
    <lineage>
        <taxon>Bacteria</taxon>
        <taxon>Pseudomonadati</taxon>
        <taxon>Pseudomonadota</taxon>
        <taxon>Gammaproteobacteria</taxon>
        <taxon>Alteromonadales</taxon>
        <taxon>Alteromonadaceae</taxon>
        <taxon>Paraglaciecola</taxon>
    </lineage>
</organism>
<dbReference type="EMBL" id="JAKGAS010000014">
    <property type="protein sequence ID" value="MCF2950122.1"/>
    <property type="molecule type" value="Genomic_DNA"/>
</dbReference>
<dbReference type="PIRSF" id="PIRSF006661">
    <property type="entry name" value="PP-lp_UCP006661"/>
    <property type="match status" value="1"/>
</dbReference>
<evidence type="ECO:0000313" key="1">
    <source>
        <dbReference type="EMBL" id="MCF2950122.1"/>
    </source>
</evidence>
<proteinExistence type="predicted"/>
<dbReference type="Proteomes" id="UP001521137">
    <property type="component" value="Unassembled WGS sequence"/>
</dbReference>
<dbReference type="InterPro" id="IPR052188">
    <property type="entry name" value="Ni-pincer_cofactor_biosynth"/>
</dbReference>
<dbReference type="InterPro" id="IPR005232">
    <property type="entry name" value="LarE"/>
</dbReference>
<accession>A0ABS9DDN4</accession>
<dbReference type="PANTHER" id="PTHR43169:SF2">
    <property type="entry name" value="NAD_GMP SYNTHASE DOMAIN-CONTAINING PROTEIN"/>
    <property type="match status" value="1"/>
</dbReference>
<keyword evidence="2" id="KW-1185">Reference proteome</keyword>
<dbReference type="Gene3D" id="3.40.50.620">
    <property type="entry name" value="HUPs"/>
    <property type="match status" value="1"/>
</dbReference>
<comment type="caution">
    <text evidence="1">The sequence shown here is derived from an EMBL/GenBank/DDBJ whole genome shotgun (WGS) entry which is preliminary data.</text>
</comment>